<dbReference type="Proteomes" id="UP001055114">
    <property type="component" value="Unassembled WGS sequence"/>
</dbReference>
<evidence type="ECO:0000313" key="2">
    <source>
        <dbReference type="EMBL" id="GKH73393.1"/>
    </source>
</evidence>
<feature type="domain" description="GmrSD restriction endonucleases N-terminal" evidence="1">
    <location>
        <begin position="12"/>
        <end position="247"/>
    </location>
</feature>
<proteinExistence type="predicted"/>
<evidence type="ECO:0000259" key="1">
    <source>
        <dbReference type="Pfam" id="PF03235"/>
    </source>
</evidence>
<organism evidence="2 3">
    <name type="scientific">Parabacteroides merdae</name>
    <dbReference type="NCBI Taxonomy" id="46503"/>
    <lineage>
        <taxon>Bacteria</taxon>
        <taxon>Pseudomonadati</taxon>
        <taxon>Bacteroidota</taxon>
        <taxon>Bacteroidia</taxon>
        <taxon>Bacteroidales</taxon>
        <taxon>Tannerellaceae</taxon>
        <taxon>Parabacteroides</taxon>
    </lineage>
</organism>
<dbReference type="EMBL" id="BQNZ01000003">
    <property type="protein sequence ID" value="GKH73393.1"/>
    <property type="molecule type" value="Genomic_DNA"/>
</dbReference>
<dbReference type="PANTHER" id="PTHR35149">
    <property type="entry name" value="SLL5132 PROTEIN"/>
    <property type="match status" value="1"/>
</dbReference>
<name>A0AA37K8S5_9BACT</name>
<accession>A0AA37K8S5</accession>
<dbReference type="Pfam" id="PF03235">
    <property type="entry name" value="GmrSD_N"/>
    <property type="match status" value="1"/>
</dbReference>
<reference evidence="2" key="1">
    <citation type="submission" date="2022-01" db="EMBL/GenBank/DDBJ databases">
        <title>Novel bile acid biosynthetic pathways are enriched in the microbiome of centenarians.</title>
        <authorList>
            <person name="Sato Y."/>
            <person name="Atarashi K."/>
            <person name="Plichta R.D."/>
            <person name="Arai Y."/>
            <person name="Sasajima S."/>
            <person name="Kearney M.S."/>
            <person name="Suda W."/>
            <person name="Takeshita K."/>
            <person name="Sasaki T."/>
            <person name="Okamoto S."/>
            <person name="Skelly N.A."/>
            <person name="Okamura Y."/>
            <person name="Vlamakis H."/>
            <person name="Li Y."/>
            <person name="Tanoue T."/>
            <person name="Takei H."/>
            <person name="Nittono H."/>
            <person name="Narushima S."/>
            <person name="Irie J."/>
            <person name="Itoh H."/>
            <person name="Moriya K."/>
            <person name="Sugiura Y."/>
            <person name="Suematsu M."/>
            <person name="Moritoki N."/>
            <person name="Shibata S."/>
            <person name="Littman R.D."/>
            <person name="Fischbach A.M."/>
            <person name="Uwamino Y."/>
            <person name="Inoue T."/>
            <person name="Honda A."/>
            <person name="Hattori M."/>
            <person name="Murai T."/>
            <person name="Xavier J.R."/>
            <person name="Hirose N."/>
            <person name="Honda K."/>
        </authorList>
    </citation>
    <scope>NUCLEOTIDE SEQUENCE</scope>
    <source>
        <strain evidence="2">CE91-St3</strain>
    </source>
</reference>
<sequence>MAQLESGKPHSLKEIFCGENDKIIVPDLQRDYCWGDHIPSNSTETLVSSFMDSLLKLDRSRDITMGLIYGYYDKELTPNHLQLCDGQQRLTTLFLILGVLNRKAGDDRYKDILISNFELEEDDKEPHLLYGIRESSLYFLSDLTIYYFLNSNLSLSDLDKQPWFLNSYNNDPTIISIKCAIETIEAKLASNDDNEKPDIYSFGDFLIERLKFLFYDMNNRLNGEETFVVINTTGEPLTANQNLKPLIIKENESYTREEQTENGQAIIHTTAEDWETMETWFWQKRHRNDSDTSTEGMLAFFHCVRILENDTEEGWHKHMETENDDFPLTIPMERIWEWFYSYKRLYELNYKRLTTPNIRYPESRKHYTQKDLYALLPSMEYCRKYPDATEQEIQRIYHLFSNMSRYRDTNRSSQKESLRVPAFRAYRLIRETECRDVLSLLGNQDFNVEEERQKMIFIQRNSPTPELRMEIEELFAKAESFPIYKGRIATLVSWSEDSLDRLRYLYGKIKEWWIDCDNQNRVRQALLANKTPGYPAARTNSNRTLCTDEEWSQLFERQGEHIVKLLDEGNLDTIIEKYKDPTSPYFPLINDISYLNFAQKQNIRILPQEVIELMEKKTGSGNYIIFHKCEVFRKNTINSDNWTGLNVWPDRDGNVTYFYTQSIKYNLTLDMRIDWNGYRIIAHLDREPAKKSLDTTILKEQGFIQEKGIWSFPYLTDPIEAKHKYIDITKAIEATL</sequence>
<gene>
    <name evidence="2" type="ORF">CE91St3_32560</name>
</gene>
<dbReference type="PANTHER" id="PTHR35149:SF2">
    <property type="entry name" value="DUF262 DOMAIN-CONTAINING PROTEIN"/>
    <property type="match status" value="1"/>
</dbReference>
<dbReference type="RefSeq" id="WP_122298817.1">
    <property type="nucleotide sequence ID" value="NZ_BQNZ01000003.1"/>
</dbReference>
<dbReference type="InterPro" id="IPR004919">
    <property type="entry name" value="GmrSD_N"/>
</dbReference>
<comment type="caution">
    <text evidence="2">The sequence shown here is derived from an EMBL/GenBank/DDBJ whole genome shotgun (WGS) entry which is preliminary data.</text>
</comment>
<evidence type="ECO:0000313" key="3">
    <source>
        <dbReference type="Proteomes" id="UP001055114"/>
    </source>
</evidence>
<protein>
    <recommendedName>
        <fullName evidence="1">GmrSD restriction endonucleases N-terminal domain-containing protein</fullName>
    </recommendedName>
</protein>
<dbReference type="AlphaFoldDB" id="A0AA37K8S5"/>